<feature type="region of interest" description="Disordered" evidence="1">
    <location>
        <begin position="251"/>
        <end position="280"/>
    </location>
</feature>
<keyword evidence="5" id="KW-1185">Reference proteome</keyword>
<evidence type="ECO:0000259" key="3">
    <source>
        <dbReference type="Pfam" id="PF13309"/>
    </source>
</evidence>
<feature type="domain" description="Transcriptional regulator DauR-like HTH" evidence="3">
    <location>
        <begin position="183"/>
        <end position="243"/>
    </location>
</feature>
<dbReference type="Pfam" id="PF13309">
    <property type="entry name" value="HTH_22"/>
    <property type="match status" value="1"/>
</dbReference>
<evidence type="ECO:0000313" key="4">
    <source>
        <dbReference type="EMBL" id="MBH5335003.1"/>
    </source>
</evidence>
<comment type="caution">
    <text evidence="4">The sequence shown here is derived from an EMBL/GenBank/DDBJ whole genome shotgun (WGS) entry which is preliminary data.</text>
</comment>
<reference evidence="4 5" key="1">
    <citation type="submission" date="2020-09" db="EMBL/GenBank/DDBJ databases">
        <title>Biosynthesis of the nuclear factor of activated T cells inhibitor NFAT-133 and its congeners in Streptomyces pactum.</title>
        <authorList>
            <person name="Zhou W."/>
            <person name="Posri P."/>
            <person name="Abugrain M.E."/>
            <person name="Weisberg A.J."/>
            <person name="Chang J.H."/>
            <person name="Mahmud T."/>
        </authorList>
    </citation>
    <scope>NUCLEOTIDE SEQUENCE [LARGE SCALE GENOMIC DNA]</scope>
    <source>
        <strain evidence="4 5">ATCC 27456</strain>
    </source>
</reference>
<dbReference type="InterPro" id="IPR039446">
    <property type="entry name" value="DauR-like"/>
</dbReference>
<evidence type="ECO:0000256" key="1">
    <source>
        <dbReference type="SAM" id="MobiDB-lite"/>
    </source>
</evidence>
<feature type="domain" description="YheO-like" evidence="2">
    <location>
        <begin position="41"/>
        <end position="149"/>
    </location>
</feature>
<dbReference type="InterPro" id="IPR013559">
    <property type="entry name" value="YheO"/>
</dbReference>
<name>A0ABS0NIG9_9ACTN</name>
<dbReference type="PANTHER" id="PTHR35568">
    <property type="entry name" value="TRANSCRIPTIONAL REGULATOR DAUR"/>
    <property type="match status" value="1"/>
</dbReference>
<evidence type="ECO:0000259" key="2">
    <source>
        <dbReference type="Pfam" id="PF08348"/>
    </source>
</evidence>
<dbReference type="InterPro" id="IPR039445">
    <property type="entry name" value="DauR-like_HTH"/>
</dbReference>
<dbReference type="EMBL" id="JACYXC010000001">
    <property type="protein sequence ID" value="MBH5335003.1"/>
    <property type="molecule type" value="Genomic_DNA"/>
</dbReference>
<evidence type="ECO:0000313" key="5">
    <source>
        <dbReference type="Proteomes" id="UP000807371"/>
    </source>
</evidence>
<protein>
    <submittedName>
        <fullName evidence="4">Transcriptional regulator</fullName>
    </submittedName>
</protein>
<feature type="compositionally biased region" description="Low complexity" evidence="1">
    <location>
        <begin position="1"/>
        <end position="31"/>
    </location>
</feature>
<organism evidence="4 5">
    <name type="scientific">Streptomyces pactum</name>
    <dbReference type="NCBI Taxonomy" id="68249"/>
    <lineage>
        <taxon>Bacteria</taxon>
        <taxon>Bacillati</taxon>
        <taxon>Actinomycetota</taxon>
        <taxon>Actinomycetes</taxon>
        <taxon>Kitasatosporales</taxon>
        <taxon>Streptomycetaceae</taxon>
        <taxon>Streptomyces</taxon>
    </lineage>
</organism>
<proteinExistence type="predicted"/>
<feature type="region of interest" description="Disordered" evidence="1">
    <location>
        <begin position="1"/>
        <end position="34"/>
    </location>
</feature>
<dbReference type="Proteomes" id="UP000807371">
    <property type="component" value="Unassembled WGS sequence"/>
</dbReference>
<accession>A0ABS0NIG9</accession>
<dbReference type="Pfam" id="PF08348">
    <property type="entry name" value="PAS_6"/>
    <property type="match status" value="1"/>
</dbReference>
<sequence>MRGDAEGAPAAAEEPPGGAEDGAGEPPGRAADSAEADAVIEALRPVVAGLAATFGPSCEVVVHDFRRPDGSVVIIAGDLTGRTVGGSMSEIGMDLLRQGDTAPDRLNYVTRTPSGRMLKSSTVVLRTSRGTAFGAFCVNLDITALHQARALLGDLAGVDPNTAVLPGAAVPTTTFSNDVDDVVDAAVDGLQLARGKQWADLDRAERVALFRRLEATGVFAVRRAVPRVAARLGISRASAYAYLSEVRRGEPAAGRTSGAGRPAIGFGGERPDAPGALEEP</sequence>
<dbReference type="PANTHER" id="PTHR35568:SF1">
    <property type="entry name" value="TRANSCRIPTIONAL REGULATOR DAUR"/>
    <property type="match status" value="1"/>
</dbReference>
<gene>
    <name evidence="4" type="ORF">IHE55_09425</name>
</gene>